<organism evidence="2 3">
    <name type="scientific">Kitasatospora cheerisanensis KCTC 2395</name>
    <dbReference type="NCBI Taxonomy" id="1348663"/>
    <lineage>
        <taxon>Bacteria</taxon>
        <taxon>Bacillati</taxon>
        <taxon>Actinomycetota</taxon>
        <taxon>Actinomycetes</taxon>
        <taxon>Kitasatosporales</taxon>
        <taxon>Streptomycetaceae</taxon>
        <taxon>Kitasatospora</taxon>
    </lineage>
</organism>
<gene>
    <name evidence="2" type="ORF">KCH_05880</name>
</gene>
<feature type="region of interest" description="Disordered" evidence="1">
    <location>
        <begin position="85"/>
        <end position="110"/>
    </location>
</feature>
<reference evidence="2 3" key="1">
    <citation type="submission" date="2014-05" db="EMBL/GenBank/DDBJ databases">
        <title>Draft Genome Sequence of Kitasatospora cheerisanensis KCTC 2395.</title>
        <authorList>
            <person name="Nam D.H."/>
        </authorList>
    </citation>
    <scope>NUCLEOTIDE SEQUENCE [LARGE SCALE GENOMIC DNA]</scope>
    <source>
        <strain evidence="2 3">KCTC 2395</strain>
    </source>
</reference>
<dbReference type="eggNOG" id="COG3861">
    <property type="taxonomic scope" value="Bacteria"/>
</dbReference>
<dbReference type="InterPro" id="IPR011033">
    <property type="entry name" value="PRC_barrel-like_sf"/>
</dbReference>
<dbReference type="GO" id="GO:0030077">
    <property type="term" value="C:plasma membrane light-harvesting complex"/>
    <property type="evidence" value="ECO:0007669"/>
    <property type="project" value="InterPro"/>
</dbReference>
<dbReference type="SUPFAM" id="SSF50346">
    <property type="entry name" value="PRC-barrel domain"/>
    <property type="match status" value="1"/>
</dbReference>
<sequence>MSIEQERNVAGADLTGYRVQAEDGRIGKVDRHTAEVDPSHLVVDTGPWIFGHEVLIPAGTVERIDPAHRTVWVNRTRQEIRNAPAFHTGRHTAGLHQTHRGGGGPLGDSF</sequence>
<comment type="caution">
    <text evidence="2">The sequence shown here is derived from an EMBL/GenBank/DDBJ whole genome shotgun (WGS) entry which is preliminary data.</text>
</comment>
<keyword evidence="3" id="KW-1185">Reference proteome</keyword>
<evidence type="ECO:0008006" key="4">
    <source>
        <dbReference type="Google" id="ProtNLM"/>
    </source>
</evidence>
<protein>
    <recommendedName>
        <fullName evidence="4">PRC domain containing protein</fullName>
    </recommendedName>
</protein>
<evidence type="ECO:0000313" key="3">
    <source>
        <dbReference type="Proteomes" id="UP000027178"/>
    </source>
</evidence>
<dbReference type="RefSeq" id="WP_035858604.1">
    <property type="nucleotide sequence ID" value="NZ_KK853997.1"/>
</dbReference>
<dbReference type="PATRIC" id="fig|1348663.4.peg.558"/>
<dbReference type="Gene3D" id="3.90.50.10">
    <property type="entry name" value="Photosynthetic Reaction Center, subunit H, domain 2"/>
    <property type="match status" value="1"/>
</dbReference>
<accession>A0A066Z2I0</accession>
<evidence type="ECO:0000256" key="1">
    <source>
        <dbReference type="SAM" id="MobiDB-lite"/>
    </source>
</evidence>
<dbReference type="OrthoDB" id="510842at2"/>
<dbReference type="AlphaFoldDB" id="A0A066Z2I0"/>
<evidence type="ECO:0000313" key="2">
    <source>
        <dbReference type="EMBL" id="KDN87667.1"/>
    </source>
</evidence>
<dbReference type="HOGENOM" id="CLU_136247_1_0_11"/>
<dbReference type="InterPro" id="IPR014747">
    <property type="entry name" value="Bac_photo_RC_H_C"/>
</dbReference>
<dbReference type="Proteomes" id="UP000027178">
    <property type="component" value="Unassembled WGS sequence"/>
</dbReference>
<name>A0A066Z2I0_9ACTN</name>
<proteinExistence type="predicted"/>
<dbReference type="EMBL" id="JNBY01000022">
    <property type="protein sequence ID" value="KDN87667.1"/>
    <property type="molecule type" value="Genomic_DNA"/>
</dbReference>
<feature type="compositionally biased region" description="Gly residues" evidence="1">
    <location>
        <begin position="100"/>
        <end position="110"/>
    </location>
</feature>
<dbReference type="GO" id="GO:0019684">
    <property type="term" value="P:photosynthesis, light reaction"/>
    <property type="evidence" value="ECO:0007669"/>
    <property type="project" value="InterPro"/>
</dbReference>